<dbReference type="EMBL" id="UINC01199577">
    <property type="protein sequence ID" value="SVE18075.1"/>
    <property type="molecule type" value="Genomic_DNA"/>
</dbReference>
<name>A0A383BF80_9ZZZZ</name>
<dbReference type="Pfam" id="PF00534">
    <property type="entry name" value="Glycos_transf_1"/>
    <property type="match status" value="1"/>
</dbReference>
<dbReference type="PANTHER" id="PTHR45947:SF3">
    <property type="entry name" value="SULFOQUINOVOSYL TRANSFERASE SQD2"/>
    <property type="match status" value="1"/>
</dbReference>
<evidence type="ECO:0000313" key="3">
    <source>
        <dbReference type="EMBL" id="SVE18075.1"/>
    </source>
</evidence>
<evidence type="ECO:0000259" key="1">
    <source>
        <dbReference type="Pfam" id="PF00534"/>
    </source>
</evidence>
<dbReference type="InterPro" id="IPR050194">
    <property type="entry name" value="Glycosyltransferase_grp1"/>
</dbReference>
<evidence type="ECO:0000259" key="2">
    <source>
        <dbReference type="Pfam" id="PF13439"/>
    </source>
</evidence>
<gene>
    <name evidence="3" type="ORF">METZ01_LOCUS470929</name>
</gene>
<feature type="domain" description="Glycosyltransferase subfamily 4-like N-terminal" evidence="2">
    <location>
        <begin position="11"/>
        <end position="157"/>
    </location>
</feature>
<organism evidence="3">
    <name type="scientific">marine metagenome</name>
    <dbReference type="NCBI Taxonomy" id="408172"/>
    <lineage>
        <taxon>unclassified sequences</taxon>
        <taxon>metagenomes</taxon>
        <taxon>ecological metagenomes</taxon>
    </lineage>
</organism>
<protein>
    <recommendedName>
        <fullName evidence="4">Glycosyltransferase subfamily 4-like N-terminal domain-containing protein</fullName>
    </recommendedName>
</protein>
<dbReference type="CDD" id="cd03801">
    <property type="entry name" value="GT4_PimA-like"/>
    <property type="match status" value="1"/>
</dbReference>
<sequence>RIMAERSFPAGVRIHWVAARRLPLGTRKGTVVLDRITNYPFWAQRAALTLSAQLKCQPGQWAVVHAHGLAGWGMARARGRVPQETPLVMTTHGLEEFRSHVRLKRWAYAPFRNGIRTVAARSDAVVTTDTALIPLVERHLDVCASDQIVIPNAVDPEECRSLGNRSRGCELLEGLGLNDASPVFLSVGRVEANKAFTLMVEALAQVAPDLPHSWAWVLVGDGPERPNVQRAIQNAGLNGHSVLAGS</sequence>
<dbReference type="AlphaFoldDB" id="A0A383BF80"/>
<dbReference type="InterPro" id="IPR001296">
    <property type="entry name" value="Glyco_trans_1"/>
</dbReference>
<feature type="domain" description="Glycosyl transferase family 1" evidence="1">
    <location>
        <begin position="175"/>
        <end position="243"/>
    </location>
</feature>
<dbReference type="PANTHER" id="PTHR45947">
    <property type="entry name" value="SULFOQUINOVOSYL TRANSFERASE SQD2"/>
    <property type="match status" value="1"/>
</dbReference>
<dbReference type="SUPFAM" id="SSF53756">
    <property type="entry name" value="UDP-Glycosyltransferase/glycogen phosphorylase"/>
    <property type="match status" value="1"/>
</dbReference>
<dbReference type="Gene3D" id="3.40.50.2000">
    <property type="entry name" value="Glycogen Phosphorylase B"/>
    <property type="match status" value="2"/>
</dbReference>
<evidence type="ECO:0008006" key="4">
    <source>
        <dbReference type="Google" id="ProtNLM"/>
    </source>
</evidence>
<reference evidence="3" key="1">
    <citation type="submission" date="2018-05" db="EMBL/GenBank/DDBJ databases">
        <authorList>
            <person name="Lanie J.A."/>
            <person name="Ng W.-L."/>
            <person name="Kazmierczak K.M."/>
            <person name="Andrzejewski T.M."/>
            <person name="Davidsen T.M."/>
            <person name="Wayne K.J."/>
            <person name="Tettelin H."/>
            <person name="Glass J.I."/>
            <person name="Rusch D."/>
            <person name="Podicherti R."/>
            <person name="Tsui H.-C.T."/>
            <person name="Winkler M.E."/>
        </authorList>
    </citation>
    <scope>NUCLEOTIDE SEQUENCE</scope>
</reference>
<feature type="non-terminal residue" evidence="3">
    <location>
        <position position="246"/>
    </location>
</feature>
<dbReference type="GO" id="GO:0016758">
    <property type="term" value="F:hexosyltransferase activity"/>
    <property type="evidence" value="ECO:0007669"/>
    <property type="project" value="TreeGrafter"/>
</dbReference>
<accession>A0A383BF80</accession>
<proteinExistence type="predicted"/>
<dbReference type="Pfam" id="PF13439">
    <property type="entry name" value="Glyco_transf_4"/>
    <property type="match status" value="1"/>
</dbReference>
<feature type="non-terminal residue" evidence="3">
    <location>
        <position position="1"/>
    </location>
</feature>
<dbReference type="InterPro" id="IPR028098">
    <property type="entry name" value="Glyco_trans_4-like_N"/>
</dbReference>